<gene>
    <name evidence="1" type="ORF">CI114_02725</name>
</gene>
<organism evidence="1 2">
    <name type="scientific">Fusobacterium animalis</name>
    <dbReference type="NCBI Taxonomy" id="76859"/>
    <lineage>
        <taxon>Bacteria</taxon>
        <taxon>Fusobacteriati</taxon>
        <taxon>Fusobacteriota</taxon>
        <taxon>Fusobacteriia</taxon>
        <taxon>Fusobacteriales</taxon>
        <taxon>Fusobacteriaceae</taxon>
        <taxon>Fusobacterium</taxon>
    </lineage>
</organism>
<sequence length="180" mass="21689">MRYEEYKIKEKTDFKTNKITGELDIIKIKPHISIDLENIKNMDKITLTKINNTQSDYFIVGNLDEGNLKNSKITFRHFAFDEKKYYNIEIENVKNSNFFKRLILKNEQESFWKIKVTEITKDDTYLSDIMETEKNSQEDIEIRNILENSRFNIEDKILKLLELYKYKRIKEIVKNLKLGM</sequence>
<proteinExistence type="predicted"/>
<name>A0A2G9FIV9_9FUSO</name>
<comment type="caution">
    <text evidence="1">The sequence shown here is derived from an EMBL/GenBank/DDBJ whole genome shotgun (WGS) entry which is preliminary data.</text>
</comment>
<dbReference type="AlphaFoldDB" id="A0A2G9FIV9"/>
<dbReference type="RefSeq" id="WP_158410107.1">
    <property type="nucleotide sequence ID" value="NZ_CP056023.1"/>
</dbReference>
<dbReference type="Proteomes" id="UP000230719">
    <property type="component" value="Unassembled WGS sequence"/>
</dbReference>
<evidence type="ECO:0000313" key="1">
    <source>
        <dbReference type="EMBL" id="PIM93088.1"/>
    </source>
</evidence>
<dbReference type="EMBL" id="NPND01000005">
    <property type="protein sequence ID" value="PIM93088.1"/>
    <property type="molecule type" value="Genomic_DNA"/>
</dbReference>
<reference evidence="1 2" key="1">
    <citation type="submission" date="2017-08" db="EMBL/GenBank/DDBJ databases">
        <title>Analysis of Fusobacterium persistence and antibiotic response in human colorectal.</title>
        <authorList>
            <person name="Bullman S."/>
        </authorList>
    </citation>
    <scope>NUCLEOTIDE SEQUENCE [LARGE SCALE GENOMIC DNA]</scope>
    <source>
        <strain evidence="1 2">P2_CP</strain>
    </source>
</reference>
<protein>
    <submittedName>
        <fullName evidence="1">Uncharacterized protein</fullName>
    </submittedName>
</protein>
<accession>A0A2G9FIV9</accession>
<evidence type="ECO:0000313" key="2">
    <source>
        <dbReference type="Proteomes" id="UP000230719"/>
    </source>
</evidence>